<feature type="transmembrane region" description="Helical" evidence="1">
    <location>
        <begin position="22"/>
        <end position="41"/>
    </location>
</feature>
<dbReference type="AlphaFoldDB" id="A0A1B0B5H2"/>
<dbReference type="EnsemblMetazoa" id="GPPI019524-RA">
    <property type="protein sequence ID" value="GPPI019524-PA"/>
    <property type="gene ID" value="GPPI019524"/>
</dbReference>
<evidence type="ECO:0000313" key="3">
    <source>
        <dbReference type="Proteomes" id="UP000092460"/>
    </source>
</evidence>
<reference evidence="2" key="2">
    <citation type="submission" date="2020-05" db="UniProtKB">
        <authorList>
            <consortium name="EnsemblMetazoa"/>
        </authorList>
    </citation>
    <scope>IDENTIFICATION</scope>
    <source>
        <strain evidence="2">IAEA</strain>
    </source>
</reference>
<reference evidence="3" key="1">
    <citation type="submission" date="2015-01" db="EMBL/GenBank/DDBJ databases">
        <authorList>
            <person name="Aksoy S."/>
            <person name="Warren W."/>
            <person name="Wilson R.K."/>
        </authorList>
    </citation>
    <scope>NUCLEOTIDE SEQUENCE [LARGE SCALE GENOMIC DNA]</scope>
    <source>
        <strain evidence="3">IAEA</strain>
    </source>
</reference>
<keyword evidence="1" id="KW-1133">Transmembrane helix</keyword>
<protein>
    <submittedName>
        <fullName evidence="2">Uncharacterized protein</fullName>
    </submittedName>
</protein>
<dbReference type="EMBL" id="JXJN01008714">
    <property type="status" value="NOT_ANNOTATED_CDS"/>
    <property type="molecule type" value="Genomic_DNA"/>
</dbReference>
<dbReference type="EMBL" id="JXJN01008715">
    <property type="status" value="NOT_ANNOTATED_CDS"/>
    <property type="molecule type" value="Genomic_DNA"/>
</dbReference>
<proteinExistence type="predicted"/>
<organism evidence="2 3">
    <name type="scientific">Glossina palpalis gambiensis</name>
    <dbReference type="NCBI Taxonomy" id="67801"/>
    <lineage>
        <taxon>Eukaryota</taxon>
        <taxon>Metazoa</taxon>
        <taxon>Ecdysozoa</taxon>
        <taxon>Arthropoda</taxon>
        <taxon>Hexapoda</taxon>
        <taxon>Insecta</taxon>
        <taxon>Pterygota</taxon>
        <taxon>Neoptera</taxon>
        <taxon>Endopterygota</taxon>
        <taxon>Diptera</taxon>
        <taxon>Brachycera</taxon>
        <taxon>Muscomorpha</taxon>
        <taxon>Hippoboscoidea</taxon>
        <taxon>Glossinidae</taxon>
        <taxon>Glossina</taxon>
    </lineage>
</organism>
<keyword evidence="1" id="KW-0812">Transmembrane</keyword>
<sequence length="105" mass="12590">MCRNCYNILFSSTDWRLDNKRIHIHLNITFSLLLQFYYYYYVNKNDKLNVKVSSGNFLNSNSVKKNIVRRSALFTYFRLDWNNSGSEAHFNEEYSRLSPKDICVL</sequence>
<keyword evidence="1" id="KW-0472">Membrane</keyword>
<dbReference type="VEuPathDB" id="VectorBase:GPPI019524"/>
<evidence type="ECO:0000313" key="2">
    <source>
        <dbReference type="EnsemblMetazoa" id="GPPI019524-PA"/>
    </source>
</evidence>
<accession>A0A1B0B5H2</accession>
<evidence type="ECO:0000256" key="1">
    <source>
        <dbReference type="SAM" id="Phobius"/>
    </source>
</evidence>
<name>A0A1B0B5H2_9MUSC</name>
<dbReference type="Proteomes" id="UP000092460">
    <property type="component" value="Unassembled WGS sequence"/>
</dbReference>
<keyword evidence="3" id="KW-1185">Reference proteome</keyword>